<organism evidence="3 4">
    <name type="scientific">Mycena belliarum</name>
    <dbReference type="NCBI Taxonomy" id="1033014"/>
    <lineage>
        <taxon>Eukaryota</taxon>
        <taxon>Fungi</taxon>
        <taxon>Dikarya</taxon>
        <taxon>Basidiomycota</taxon>
        <taxon>Agaricomycotina</taxon>
        <taxon>Agaricomycetes</taxon>
        <taxon>Agaricomycetidae</taxon>
        <taxon>Agaricales</taxon>
        <taxon>Marasmiineae</taxon>
        <taxon>Mycenaceae</taxon>
        <taxon>Mycena</taxon>
    </lineage>
</organism>
<dbReference type="InterPro" id="IPR003593">
    <property type="entry name" value="AAA+_ATPase"/>
</dbReference>
<feature type="domain" description="NACHT" evidence="2">
    <location>
        <begin position="412"/>
        <end position="557"/>
    </location>
</feature>
<keyword evidence="4" id="KW-1185">Reference proteome</keyword>
<evidence type="ECO:0000259" key="2">
    <source>
        <dbReference type="PROSITE" id="PS50837"/>
    </source>
</evidence>
<dbReference type="SMART" id="SM00382">
    <property type="entry name" value="AAA"/>
    <property type="match status" value="1"/>
</dbReference>
<dbReference type="InterPro" id="IPR007111">
    <property type="entry name" value="NACHT_NTPase"/>
</dbReference>
<sequence>MPDSLRLKTICKLRICKIQIESVPVVGWRAGRFLIELKVDSHTQKSETVIANAGWALWDDEFHVDALHESLITLTLLATHRVRADTIVGWSQDKANTVLWRSKSNDRQLRNERGTLKSRIHFTVELLPPDAPGAAQRQEAHNRRAKSSALVDLTGGMQVTINACMASGVPSGAQMQALHAPPLADDDQYGKTSASEVLGMEPSDSVSEAWDLLIKHVHTFTNVINRFAEIHPYVQFACSVLTMAQKIALAQKERDGRFRQLIKTTAEVFCFANELKVAALEGHRQTIKLLALQTTECAYFIRDYTKQKSFIVRAVVGTFSGAAVEAKISQYEKKCEELKMAFRDGSALTTEITVLRIAEQVNRLAIAGELDDLPYAPGARFDLGKQCLSGTRAEILDKIYDWANAGDADAPRVLLLSGAAGSGKSAIAHTVASRFNELQRLGSSYFFVPGQRDRGPERLFSTITRDLADLDPAWRAALARVVGPRSLRKTGSVLEQFEEFILKPARGSALYFGPVVIVIDALDAAGDPGARQALVALLASRTAEVPRNFRILLTARPEPDIRDAFSRYAGVTVACWAMEEVLDRHADMQDISAFFCRELSAVEDWSERARKKLAAKSEGDWGWAVAACAYIKQMGISDDEQADRLAGVLASAKSTPSRQAAQEHPDGESSLTVLCEKLHLPRFGATTHEPCNIHDSHPALPSNHVSVHTDVPPTYRDGEPLFPKPVLFTPPSTGGGRCAHPPAACVPYY</sequence>
<gene>
    <name evidence="3" type="ORF">B0H15DRAFT_954664</name>
</gene>
<dbReference type="Pfam" id="PF24883">
    <property type="entry name" value="NPHP3_N"/>
    <property type="match status" value="1"/>
</dbReference>
<evidence type="ECO:0000313" key="4">
    <source>
        <dbReference type="Proteomes" id="UP001222325"/>
    </source>
</evidence>
<dbReference type="Gene3D" id="3.40.50.300">
    <property type="entry name" value="P-loop containing nucleotide triphosphate hydrolases"/>
    <property type="match status" value="1"/>
</dbReference>
<dbReference type="AlphaFoldDB" id="A0AAD6XKX6"/>
<keyword evidence="1" id="KW-0677">Repeat</keyword>
<evidence type="ECO:0000256" key="1">
    <source>
        <dbReference type="ARBA" id="ARBA00022737"/>
    </source>
</evidence>
<protein>
    <recommendedName>
        <fullName evidence="2">NACHT domain-containing protein</fullName>
    </recommendedName>
</protein>
<dbReference type="SUPFAM" id="SSF52540">
    <property type="entry name" value="P-loop containing nucleoside triphosphate hydrolases"/>
    <property type="match status" value="1"/>
</dbReference>
<reference evidence="3" key="1">
    <citation type="submission" date="2023-03" db="EMBL/GenBank/DDBJ databases">
        <title>Massive genome expansion in bonnet fungi (Mycena s.s.) driven by repeated elements and novel gene families across ecological guilds.</title>
        <authorList>
            <consortium name="Lawrence Berkeley National Laboratory"/>
            <person name="Harder C.B."/>
            <person name="Miyauchi S."/>
            <person name="Viragh M."/>
            <person name="Kuo A."/>
            <person name="Thoen E."/>
            <person name="Andreopoulos B."/>
            <person name="Lu D."/>
            <person name="Skrede I."/>
            <person name="Drula E."/>
            <person name="Henrissat B."/>
            <person name="Morin E."/>
            <person name="Kohler A."/>
            <person name="Barry K."/>
            <person name="LaButti K."/>
            <person name="Morin E."/>
            <person name="Salamov A."/>
            <person name="Lipzen A."/>
            <person name="Mereny Z."/>
            <person name="Hegedus B."/>
            <person name="Baldrian P."/>
            <person name="Stursova M."/>
            <person name="Weitz H."/>
            <person name="Taylor A."/>
            <person name="Grigoriev I.V."/>
            <person name="Nagy L.G."/>
            <person name="Martin F."/>
            <person name="Kauserud H."/>
        </authorList>
    </citation>
    <scope>NUCLEOTIDE SEQUENCE</scope>
    <source>
        <strain evidence="3">CBHHK173m</strain>
    </source>
</reference>
<name>A0AAD6XKX6_9AGAR</name>
<dbReference type="PROSITE" id="PS50837">
    <property type="entry name" value="NACHT"/>
    <property type="match status" value="1"/>
</dbReference>
<dbReference type="EMBL" id="JARJCN010000067">
    <property type="protein sequence ID" value="KAJ7078319.1"/>
    <property type="molecule type" value="Genomic_DNA"/>
</dbReference>
<proteinExistence type="predicted"/>
<dbReference type="PANTHER" id="PTHR10039:SF16">
    <property type="entry name" value="GPI INOSITOL-DEACYLASE"/>
    <property type="match status" value="1"/>
</dbReference>
<dbReference type="PANTHER" id="PTHR10039">
    <property type="entry name" value="AMELOGENIN"/>
    <property type="match status" value="1"/>
</dbReference>
<comment type="caution">
    <text evidence="3">The sequence shown here is derived from an EMBL/GenBank/DDBJ whole genome shotgun (WGS) entry which is preliminary data.</text>
</comment>
<evidence type="ECO:0000313" key="3">
    <source>
        <dbReference type="EMBL" id="KAJ7078319.1"/>
    </source>
</evidence>
<accession>A0AAD6XKX6</accession>
<dbReference type="InterPro" id="IPR056884">
    <property type="entry name" value="NPHP3-like_N"/>
</dbReference>
<dbReference type="InterPro" id="IPR027417">
    <property type="entry name" value="P-loop_NTPase"/>
</dbReference>
<dbReference type="Proteomes" id="UP001222325">
    <property type="component" value="Unassembled WGS sequence"/>
</dbReference>